<evidence type="ECO:0000313" key="2">
    <source>
        <dbReference type="EMBL" id="GMI31251.1"/>
    </source>
</evidence>
<gene>
    <name evidence="2" type="ORF">TrCOL_g9012</name>
</gene>
<comment type="caution">
    <text evidence="2">The sequence shown here is derived from an EMBL/GenBank/DDBJ whole genome shotgun (WGS) entry which is preliminary data.</text>
</comment>
<dbReference type="Proteomes" id="UP001165065">
    <property type="component" value="Unassembled WGS sequence"/>
</dbReference>
<feature type="chain" id="PRO_5040883086" evidence="1">
    <location>
        <begin position="25"/>
        <end position="283"/>
    </location>
</feature>
<accession>A0A9W7L4B4</accession>
<reference evidence="3" key="1">
    <citation type="journal article" date="2023" name="Commun. Biol.">
        <title>Genome analysis of Parmales, the sister group of diatoms, reveals the evolutionary specialization of diatoms from phago-mixotrophs to photoautotrophs.</title>
        <authorList>
            <person name="Ban H."/>
            <person name="Sato S."/>
            <person name="Yoshikawa S."/>
            <person name="Yamada K."/>
            <person name="Nakamura Y."/>
            <person name="Ichinomiya M."/>
            <person name="Sato N."/>
            <person name="Blanc-Mathieu R."/>
            <person name="Endo H."/>
            <person name="Kuwata A."/>
            <person name="Ogata H."/>
        </authorList>
    </citation>
    <scope>NUCLEOTIDE SEQUENCE [LARGE SCALE GENOMIC DNA]</scope>
</reference>
<dbReference type="OrthoDB" id="10396948at2759"/>
<evidence type="ECO:0000313" key="3">
    <source>
        <dbReference type="Proteomes" id="UP001165065"/>
    </source>
</evidence>
<keyword evidence="3" id="KW-1185">Reference proteome</keyword>
<proteinExistence type="predicted"/>
<dbReference type="AlphaFoldDB" id="A0A9W7L4B4"/>
<evidence type="ECO:0000256" key="1">
    <source>
        <dbReference type="SAM" id="SignalP"/>
    </source>
</evidence>
<dbReference type="EMBL" id="BRYA01000007">
    <property type="protein sequence ID" value="GMI31251.1"/>
    <property type="molecule type" value="Genomic_DNA"/>
</dbReference>
<sequence length="283" mass="30073">MTPPLSLSILTSLLLLALPIPSHSLSLPLTPTYDSSDPRIFTFPKSPPLQSSPFSSHLCLPTAFGSSGNGILIDQCESSMLPSLPPNTSVKALIVTSKAGLLSPKVDPNQTPLEMMASTNPSNQPLLELSKSLSSPLIIIHRHDVPQWFRMIPNLNAHVLDGYGPWYVSLDPSGSAICADDPSVGGNVELHYCPGFSLGSIVVSVPGDGVVFTGNSLPFSSRLDGEGVLSEMKNVGRAVESLEGIRGWGGVGKVVSSREGAREVGGWGDFVKAKVDMLERFRE</sequence>
<keyword evidence="1" id="KW-0732">Signal</keyword>
<name>A0A9W7L4B4_9STRA</name>
<dbReference type="InterPro" id="IPR036866">
    <property type="entry name" value="RibonucZ/Hydroxyglut_hydro"/>
</dbReference>
<dbReference type="SUPFAM" id="SSF56281">
    <property type="entry name" value="Metallo-hydrolase/oxidoreductase"/>
    <property type="match status" value="1"/>
</dbReference>
<feature type="signal peptide" evidence="1">
    <location>
        <begin position="1"/>
        <end position="24"/>
    </location>
</feature>
<organism evidence="2 3">
    <name type="scientific">Triparma columacea</name>
    <dbReference type="NCBI Taxonomy" id="722753"/>
    <lineage>
        <taxon>Eukaryota</taxon>
        <taxon>Sar</taxon>
        <taxon>Stramenopiles</taxon>
        <taxon>Ochrophyta</taxon>
        <taxon>Bolidophyceae</taxon>
        <taxon>Parmales</taxon>
        <taxon>Triparmaceae</taxon>
        <taxon>Triparma</taxon>
    </lineage>
</organism>
<protein>
    <submittedName>
        <fullName evidence="2">Uncharacterized protein</fullName>
    </submittedName>
</protein>